<dbReference type="InterPro" id="IPR018641">
    <property type="entry name" value="Trfase_1_rSAM/seldom-assoc"/>
</dbReference>
<protein>
    <submittedName>
        <fullName evidence="3">Glycosyltransferase YdaM</fullName>
    </submittedName>
</protein>
<evidence type="ECO:0000313" key="4">
    <source>
        <dbReference type="Proteomes" id="UP000242188"/>
    </source>
</evidence>
<dbReference type="PANTHER" id="PTHR36529:SF1">
    <property type="entry name" value="GLYCOSYLTRANSFERASE"/>
    <property type="match status" value="1"/>
</dbReference>
<dbReference type="SUPFAM" id="SSF53448">
    <property type="entry name" value="Nucleotide-diphospho-sugar transferases"/>
    <property type="match status" value="2"/>
</dbReference>
<comment type="caution">
    <text evidence="3">The sequence shown here is derived from an EMBL/GenBank/DDBJ whole genome shotgun (WGS) entry which is preliminary data.</text>
</comment>
<dbReference type="OrthoDB" id="191769at2759"/>
<dbReference type="NCBIfam" id="TIGR04282">
    <property type="entry name" value="glyco_like_cofC"/>
    <property type="match status" value="1"/>
</dbReference>
<dbReference type="InterPro" id="IPR029044">
    <property type="entry name" value="Nucleotide-diphossugar_trans"/>
</dbReference>
<evidence type="ECO:0000313" key="3">
    <source>
        <dbReference type="EMBL" id="OWF56872.1"/>
    </source>
</evidence>
<keyword evidence="4" id="KW-1185">Reference proteome</keyword>
<organism evidence="3 4">
    <name type="scientific">Mizuhopecten yessoensis</name>
    <name type="common">Japanese scallop</name>
    <name type="synonym">Patinopecten yessoensis</name>
    <dbReference type="NCBI Taxonomy" id="6573"/>
    <lineage>
        <taxon>Eukaryota</taxon>
        <taxon>Metazoa</taxon>
        <taxon>Spiralia</taxon>
        <taxon>Lophotrochozoa</taxon>
        <taxon>Mollusca</taxon>
        <taxon>Bivalvia</taxon>
        <taxon>Autobranchia</taxon>
        <taxon>Pteriomorphia</taxon>
        <taxon>Pectinida</taxon>
        <taxon>Pectinoidea</taxon>
        <taxon>Pectinidae</taxon>
        <taxon>Mizuhopecten</taxon>
    </lineage>
</organism>
<dbReference type="InterPro" id="IPR001173">
    <property type="entry name" value="Glyco_trans_2-like"/>
</dbReference>
<gene>
    <name evidence="3" type="ORF">KP79_PYT11293</name>
</gene>
<name>A0A210R798_MIZYE</name>
<feature type="transmembrane region" description="Helical" evidence="1">
    <location>
        <begin position="12"/>
        <end position="35"/>
    </location>
</feature>
<dbReference type="STRING" id="6573.A0A210R798"/>
<accession>A0A210R798</accession>
<dbReference type="AlphaFoldDB" id="A0A210R798"/>
<dbReference type="PANTHER" id="PTHR36529">
    <property type="entry name" value="SLL1095 PROTEIN"/>
    <property type="match status" value="1"/>
</dbReference>
<dbReference type="InterPro" id="IPR026461">
    <property type="entry name" value="Trfase_2_rSAM/seldom_assoc"/>
</dbReference>
<evidence type="ECO:0000256" key="1">
    <source>
        <dbReference type="SAM" id="Phobius"/>
    </source>
</evidence>
<dbReference type="Proteomes" id="UP000242188">
    <property type="component" value="Unassembled WGS sequence"/>
</dbReference>
<sequence length="528" mass="59692">MLLYVVDTVIGLSYLLLSFLTTYVNCHFWSVVNHLRRVARCRKYRSTCKDCIVIFSRYPRPGTTKTRLIPSLGPEGAAYCQLLMTDHILDTLSDLMSTSSLSGGCEVEVQYRGGSPEDMEYWLGWRRRHIPGLVWVEQVDGDLGNKMKTAVLRKFTQGKENVVIIGGDIPGITKHELLESFTKLREDQNMVLGQAEDGGYYLVGFHRSACKYMSTIFENIEWGTCKVFQQQVRNAKLCGAKLGILATVLSDVDTELEMHIFEKEVGVRRSEIAGGSWSVVIPVLNEAFGIRKTLESVVQNCSDINCIKEVLVCDGGSTDNTHDVITAFGRTSPIRIRLIHSPPGRGLQLRSGANEARSECIMFIHGDSILPQQYNESAFRCLQRPGVVAGAFRFALDLVNSKDVSSEDRSMRTKLYWLEKFVSWRCGSPAELPFGDQGLFMRREIYNKSGGYHKVYLMEDFILVDTLKEYGHIGMADRSPLTTSARRWQKSGFIKVTATNHFIITCYKFGVHPDTLARWYYGDKLKIQ</sequence>
<feature type="domain" description="Glycosyltransferase 2-like" evidence="2">
    <location>
        <begin position="278"/>
        <end position="403"/>
    </location>
</feature>
<dbReference type="Pfam" id="PF09837">
    <property type="entry name" value="DUF2064"/>
    <property type="match status" value="1"/>
</dbReference>
<dbReference type="GO" id="GO:0016740">
    <property type="term" value="F:transferase activity"/>
    <property type="evidence" value="ECO:0007669"/>
    <property type="project" value="UniProtKB-KW"/>
</dbReference>
<keyword evidence="3" id="KW-0808">Transferase</keyword>
<dbReference type="NCBIfam" id="TIGR04283">
    <property type="entry name" value="glyco_like_mftF"/>
    <property type="match status" value="1"/>
</dbReference>
<proteinExistence type="predicted"/>
<dbReference type="CDD" id="cd02522">
    <property type="entry name" value="GT_2_like_a"/>
    <property type="match status" value="1"/>
</dbReference>
<keyword evidence="1" id="KW-1133">Transmembrane helix</keyword>
<dbReference type="Pfam" id="PF00535">
    <property type="entry name" value="Glycos_transf_2"/>
    <property type="match status" value="1"/>
</dbReference>
<dbReference type="EMBL" id="NEDP02000013">
    <property type="protein sequence ID" value="OWF56872.1"/>
    <property type="molecule type" value="Genomic_DNA"/>
</dbReference>
<reference evidence="3 4" key="1">
    <citation type="journal article" date="2017" name="Nat. Ecol. Evol.">
        <title>Scallop genome provides insights into evolution of bilaterian karyotype and development.</title>
        <authorList>
            <person name="Wang S."/>
            <person name="Zhang J."/>
            <person name="Jiao W."/>
            <person name="Li J."/>
            <person name="Xun X."/>
            <person name="Sun Y."/>
            <person name="Guo X."/>
            <person name="Huan P."/>
            <person name="Dong B."/>
            <person name="Zhang L."/>
            <person name="Hu X."/>
            <person name="Sun X."/>
            <person name="Wang J."/>
            <person name="Zhao C."/>
            <person name="Wang Y."/>
            <person name="Wang D."/>
            <person name="Huang X."/>
            <person name="Wang R."/>
            <person name="Lv J."/>
            <person name="Li Y."/>
            <person name="Zhang Z."/>
            <person name="Liu B."/>
            <person name="Lu W."/>
            <person name="Hui Y."/>
            <person name="Liang J."/>
            <person name="Zhou Z."/>
            <person name="Hou R."/>
            <person name="Li X."/>
            <person name="Liu Y."/>
            <person name="Li H."/>
            <person name="Ning X."/>
            <person name="Lin Y."/>
            <person name="Zhao L."/>
            <person name="Xing Q."/>
            <person name="Dou J."/>
            <person name="Li Y."/>
            <person name="Mao J."/>
            <person name="Guo H."/>
            <person name="Dou H."/>
            <person name="Li T."/>
            <person name="Mu C."/>
            <person name="Jiang W."/>
            <person name="Fu Q."/>
            <person name="Fu X."/>
            <person name="Miao Y."/>
            <person name="Liu J."/>
            <person name="Yu Q."/>
            <person name="Li R."/>
            <person name="Liao H."/>
            <person name="Li X."/>
            <person name="Kong Y."/>
            <person name="Jiang Z."/>
            <person name="Chourrout D."/>
            <person name="Li R."/>
            <person name="Bao Z."/>
        </authorList>
    </citation>
    <scope>NUCLEOTIDE SEQUENCE [LARGE SCALE GENOMIC DNA]</scope>
    <source>
        <strain evidence="3 4">PY_sf001</strain>
    </source>
</reference>
<keyword evidence="1" id="KW-0812">Transmembrane</keyword>
<keyword evidence="1" id="KW-0472">Membrane</keyword>
<dbReference type="Gene3D" id="3.90.550.10">
    <property type="entry name" value="Spore Coat Polysaccharide Biosynthesis Protein SpsA, Chain A"/>
    <property type="match status" value="2"/>
</dbReference>
<evidence type="ECO:0000259" key="2">
    <source>
        <dbReference type="Pfam" id="PF00535"/>
    </source>
</evidence>